<dbReference type="AlphaFoldDB" id="A0A1H6CZY5"/>
<dbReference type="RefSeq" id="WP_160147088.1">
    <property type="nucleotide sequence ID" value="NZ_FNVO01000012.1"/>
</dbReference>
<keyword evidence="2" id="KW-1185">Reference proteome</keyword>
<evidence type="ECO:0000313" key="1">
    <source>
        <dbReference type="EMBL" id="SEG78592.1"/>
    </source>
</evidence>
<dbReference type="EMBL" id="FNVO01000012">
    <property type="protein sequence ID" value="SEG78592.1"/>
    <property type="molecule type" value="Genomic_DNA"/>
</dbReference>
<name>A0A1H6CZY5_9ACTN</name>
<reference evidence="2" key="1">
    <citation type="submission" date="2016-10" db="EMBL/GenBank/DDBJ databases">
        <authorList>
            <person name="Varghese N."/>
            <person name="Submissions S."/>
        </authorList>
    </citation>
    <scope>NUCLEOTIDE SEQUENCE [LARGE SCALE GENOMIC DNA]</scope>
    <source>
        <strain evidence="2">DSM 43163</strain>
    </source>
</reference>
<sequence>MGIPLRLAAPAPAKVLNVTGLDHSLMICVTLAEALAFPFHRSVCAG</sequence>
<evidence type="ECO:0000313" key="2">
    <source>
        <dbReference type="Proteomes" id="UP000236723"/>
    </source>
</evidence>
<protein>
    <submittedName>
        <fullName evidence="1">Uncharacterized protein</fullName>
    </submittedName>
</protein>
<organism evidence="1 2">
    <name type="scientific">Thermomonospora echinospora</name>
    <dbReference type="NCBI Taxonomy" id="1992"/>
    <lineage>
        <taxon>Bacteria</taxon>
        <taxon>Bacillati</taxon>
        <taxon>Actinomycetota</taxon>
        <taxon>Actinomycetes</taxon>
        <taxon>Streptosporangiales</taxon>
        <taxon>Thermomonosporaceae</taxon>
        <taxon>Thermomonospora</taxon>
    </lineage>
</organism>
<gene>
    <name evidence="1" type="ORF">SAMN04489712_11297</name>
</gene>
<proteinExistence type="predicted"/>
<dbReference type="Proteomes" id="UP000236723">
    <property type="component" value="Unassembled WGS sequence"/>
</dbReference>
<accession>A0A1H6CZY5</accession>